<dbReference type="AlphaFoldDB" id="A0A1Q5UHR0"/>
<dbReference type="GO" id="GO:0008270">
    <property type="term" value="F:zinc ion binding"/>
    <property type="evidence" value="ECO:0007669"/>
    <property type="project" value="InterPro"/>
</dbReference>
<feature type="compositionally biased region" description="Polar residues" evidence="5">
    <location>
        <begin position="27"/>
        <end position="40"/>
    </location>
</feature>
<evidence type="ECO:0000313" key="7">
    <source>
        <dbReference type="EMBL" id="OKP12028.1"/>
    </source>
</evidence>
<dbReference type="STRING" id="1316194.A0A1Q5UHR0"/>
<dbReference type="CDD" id="cd00067">
    <property type="entry name" value="GAL4"/>
    <property type="match status" value="1"/>
</dbReference>
<dbReference type="Pfam" id="PF00172">
    <property type="entry name" value="Zn_clus"/>
    <property type="match status" value="1"/>
</dbReference>
<organism evidence="7 8">
    <name type="scientific">Penicillium subrubescens</name>
    <dbReference type="NCBI Taxonomy" id="1316194"/>
    <lineage>
        <taxon>Eukaryota</taxon>
        <taxon>Fungi</taxon>
        <taxon>Dikarya</taxon>
        <taxon>Ascomycota</taxon>
        <taxon>Pezizomycotina</taxon>
        <taxon>Eurotiomycetes</taxon>
        <taxon>Eurotiomycetidae</taxon>
        <taxon>Eurotiales</taxon>
        <taxon>Aspergillaceae</taxon>
        <taxon>Penicillium</taxon>
    </lineage>
</organism>
<dbReference type="PANTHER" id="PTHR37534">
    <property type="entry name" value="TRANSCRIPTIONAL ACTIVATOR PROTEIN UGA3"/>
    <property type="match status" value="1"/>
</dbReference>
<proteinExistence type="predicted"/>
<dbReference type="InterPro" id="IPR036864">
    <property type="entry name" value="Zn2-C6_fun-type_DNA-bd_sf"/>
</dbReference>
<dbReference type="SMART" id="SM00066">
    <property type="entry name" value="GAL4"/>
    <property type="match status" value="1"/>
</dbReference>
<feature type="domain" description="Zn(2)-C6 fungal-type" evidence="6">
    <location>
        <begin position="56"/>
        <end position="86"/>
    </location>
</feature>
<dbReference type="PROSITE" id="PS00463">
    <property type="entry name" value="ZN2_CY6_FUNGAL_1"/>
    <property type="match status" value="1"/>
</dbReference>
<dbReference type="PANTHER" id="PTHR37534:SF40">
    <property type="entry name" value="ZN(2)-C6 FUNGAL-TYPE DOMAIN-CONTAINING PROTEIN"/>
    <property type="match status" value="1"/>
</dbReference>
<dbReference type="SUPFAM" id="SSF57701">
    <property type="entry name" value="Zn2/Cys6 DNA-binding domain"/>
    <property type="match status" value="1"/>
</dbReference>
<evidence type="ECO:0000256" key="1">
    <source>
        <dbReference type="ARBA" id="ARBA00023015"/>
    </source>
</evidence>
<evidence type="ECO:0000256" key="4">
    <source>
        <dbReference type="ARBA" id="ARBA00023242"/>
    </source>
</evidence>
<sequence>MNLTTRSQAKSQSQAPPKVNPKPATPKQKSNSPRQSSANRKSSEIADTKAKRVRTGCLTCRERHLKCDEALGRCLNCRKSDRICRRGIRLNFIDIQTVAPPHVIARPRGAKVTFRDDSRFIASEYVGGFERYPPPQPDSPVEERRQLHHDAFNLMGHDQLASLFQSVAHSFDPSAFDLSHAAAVDLLGVQDGWHQHEPHLMPGDELLPHGTSNFARKLATKQYNPSPLSDPEQVYMLQVFVDEVGCWMDSLDSMRYVRAEVPFLRNFEIQLTNMQFTQILPLHALDEPLLLKAFVACGARHLSLVNSSFDQAKAANYYDDATQDLMIAMHDPNRDSVLCTTAALVLSIYEIMAPQQTPSANHIAGSRALIRECGWTAKTLGLGGASFWISVGMELLSSLHYNWTLSWNPDTWGVDMDMHQHPHQVQLFGKTEELWLHRIIYICAKIANFRIASHSLQSVNGSMNYANELSDVFTEWSHYDSLCQQWYENAPRSLKPLGNVPQWQTEPRSSFSRIWYVLICHFLTWPLTKLIGLHSRLNKRIAIVSQLFYHTACLLLGKAHPLQAEFHRKMQQSHAHDICGIVANTKDKGVINVSIRCLAIAAECLETEDAQKEALVIFDGIVKDTSWHAEPIQDELKQIWGWTVSQPETVDPAQMHNHQFGLDPALPIPKGPEFPPGLSNPLLDVGDFSMENHPYQEHYVAPHHHGLDHHLYGSYLI</sequence>
<evidence type="ECO:0000256" key="2">
    <source>
        <dbReference type="ARBA" id="ARBA00023125"/>
    </source>
</evidence>
<reference evidence="7 8" key="1">
    <citation type="submission" date="2016-10" db="EMBL/GenBank/DDBJ databases">
        <title>Genome sequence of the ascomycete fungus Penicillium subrubescens.</title>
        <authorList>
            <person name="De Vries R.P."/>
            <person name="Peng M."/>
            <person name="Dilokpimol A."/>
            <person name="Hilden K."/>
            <person name="Makela M.R."/>
            <person name="Grigoriev I."/>
            <person name="Riley R."/>
            <person name="Granchi Z."/>
        </authorList>
    </citation>
    <scope>NUCLEOTIDE SEQUENCE [LARGE SCALE GENOMIC DNA]</scope>
    <source>
        <strain evidence="7 8">CBS 132785</strain>
    </source>
</reference>
<keyword evidence="3" id="KW-0804">Transcription</keyword>
<dbReference type="EMBL" id="MNBE01000251">
    <property type="protein sequence ID" value="OKP12028.1"/>
    <property type="molecule type" value="Genomic_DNA"/>
</dbReference>
<keyword evidence="8" id="KW-1185">Reference proteome</keyword>
<dbReference type="GO" id="GO:0045944">
    <property type="term" value="P:positive regulation of transcription by RNA polymerase II"/>
    <property type="evidence" value="ECO:0007669"/>
    <property type="project" value="TreeGrafter"/>
</dbReference>
<feature type="compositionally biased region" description="Polar residues" evidence="5">
    <location>
        <begin position="1"/>
        <end position="15"/>
    </location>
</feature>
<feature type="region of interest" description="Disordered" evidence="5">
    <location>
        <begin position="1"/>
        <end position="48"/>
    </location>
</feature>
<evidence type="ECO:0000256" key="5">
    <source>
        <dbReference type="SAM" id="MobiDB-lite"/>
    </source>
</evidence>
<dbReference type="Proteomes" id="UP000186955">
    <property type="component" value="Unassembled WGS sequence"/>
</dbReference>
<comment type="caution">
    <text evidence="7">The sequence shown here is derived from an EMBL/GenBank/DDBJ whole genome shotgun (WGS) entry which is preliminary data.</text>
</comment>
<dbReference type="GO" id="GO:0005634">
    <property type="term" value="C:nucleus"/>
    <property type="evidence" value="ECO:0007669"/>
    <property type="project" value="TreeGrafter"/>
</dbReference>
<dbReference type="InterPro" id="IPR001138">
    <property type="entry name" value="Zn2Cys6_DnaBD"/>
</dbReference>
<name>A0A1Q5UHR0_9EURO</name>
<keyword evidence="1" id="KW-0805">Transcription regulation</keyword>
<protein>
    <submittedName>
        <fullName evidence="7">Adhesion and hyphal regulator 1</fullName>
    </submittedName>
</protein>
<evidence type="ECO:0000256" key="3">
    <source>
        <dbReference type="ARBA" id="ARBA00023163"/>
    </source>
</evidence>
<gene>
    <name evidence="7" type="ORF">PENSUB_2386</name>
</gene>
<evidence type="ECO:0000313" key="8">
    <source>
        <dbReference type="Proteomes" id="UP000186955"/>
    </source>
</evidence>
<dbReference type="PROSITE" id="PS50048">
    <property type="entry name" value="ZN2_CY6_FUNGAL_2"/>
    <property type="match status" value="1"/>
</dbReference>
<dbReference type="GO" id="GO:0000981">
    <property type="term" value="F:DNA-binding transcription factor activity, RNA polymerase II-specific"/>
    <property type="evidence" value="ECO:0007669"/>
    <property type="project" value="InterPro"/>
</dbReference>
<keyword evidence="2" id="KW-0238">DNA-binding</keyword>
<keyword evidence="4" id="KW-0539">Nucleus</keyword>
<evidence type="ECO:0000259" key="6">
    <source>
        <dbReference type="PROSITE" id="PS50048"/>
    </source>
</evidence>
<accession>A0A1Q5UHR0</accession>
<dbReference type="GO" id="GO:0000976">
    <property type="term" value="F:transcription cis-regulatory region binding"/>
    <property type="evidence" value="ECO:0007669"/>
    <property type="project" value="TreeGrafter"/>
</dbReference>